<dbReference type="GO" id="GO:0005783">
    <property type="term" value="C:endoplasmic reticulum"/>
    <property type="evidence" value="ECO:0007669"/>
    <property type="project" value="UniProtKB-ARBA"/>
</dbReference>
<dbReference type="InterPro" id="IPR036869">
    <property type="entry name" value="J_dom_sf"/>
</dbReference>
<dbReference type="SUPFAM" id="SSF46565">
    <property type="entry name" value="Chaperone J-domain"/>
    <property type="match status" value="1"/>
</dbReference>
<proteinExistence type="predicted"/>
<feature type="domain" description="DUF3444" evidence="2">
    <location>
        <begin position="275"/>
        <end position="366"/>
    </location>
</feature>
<dbReference type="CDD" id="cd06257">
    <property type="entry name" value="DnaJ"/>
    <property type="match status" value="1"/>
</dbReference>
<reference evidence="3" key="1">
    <citation type="submission" date="2020-07" db="EMBL/GenBank/DDBJ databases">
        <authorList>
            <person name="Lin J."/>
        </authorList>
    </citation>
    <scope>NUCLEOTIDE SEQUENCE</scope>
</reference>
<feature type="region of interest" description="Disordered" evidence="1">
    <location>
        <begin position="245"/>
        <end position="273"/>
    </location>
</feature>
<feature type="region of interest" description="Disordered" evidence="1">
    <location>
        <begin position="94"/>
        <end position="155"/>
    </location>
</feature>
<dbReference type="EMBL" id="LR862148">
    <property type="protein sequence ID" value="CAD1831024.1"/>
    <property type="molecule type" value="Genomic_DNA"/>
</dbReference>
<feature type="compositionally biased region" description="Pro residues" evidence="1">
    <location>
        <begin position="126"/>
        <end position="143"/>
    </location>
</feature>
<gene>
    <name evidence="3" type="ORF">CB5_LOCUS14235</name>
</gene>
<evidence type="ECO:0000256" key="1">
    <source>
        <dbReference type="SAM" id="MobiDB-lite"/>
    </source>
</evidence>
<dbReference type="AlphaFoldDB" id="A0A6V7PJN4"/>
<feature type="compositionally biased region" description="Pro residues" evidence="1">
    <location>
        <begin position="98"/>
        <end position="107"/>
    </location>
</feature>
<protein>
    <recommendedName>
        <fullName evidence="2">DUF3444 domain-containing protein</fullName>
    </recommendedName>
</protein>
<accession>A0A6V7PJN4</accession>
<dbReference type="PANTHER" id="PTHR44137">
    <property type="entry name" value="BNAC03G44070D PROTEIN"/>
    <property type="match status" value="1"/>
</dbReference>
<sequence>MAESGRDPAAAEALRLLAMAEARLASASSLKSALKYAKRAARLRPGVGGAAALVAALRVLRADPSDHYGVLRLAPLSSAAAIRRRYKTLALDLHPIARPSPPPPPPLRGGGGRGGVQARRRVLPRPLRPVPQAPPRPSPPPRPTIAAAGGGGGARRHVLDRLRRVPPPHEFHRRYVGYRLVCPSCRKSFLAVEVPTPTATTMTMTKPRMRNRRKEKKKQKKMATTMPMIIKTRTNPEKTLAEMQMELSREKKRKKRKGNVKPLLQPKEEEENDSSLMVVEDSDFYDFDKDRSEKSFRKGQIWAIYDDDDGMPRHYGLIEEVVSSDPFRIRMSWLDIENHGDEHLLLLEKSGFISRVGDLRLEEKSKSAQSISSPI</sequence>
<organism evidence="3">
    <name type="scientific">Ananas comosus var. bracteatus</name>
    <name type="common">red pineapple</name>
    <dbReference type="NCBI Taxonomy" id="296719"/>
    <lineage>
        <taxon>Eukaryota</taxon>
        <taxon>Viridiplantae</taxon>
        <taxon>Streptophyta</taxon>
        <taxon>Embryophyta</taxon>
        <taxon>Tracheophyta</taxon>
        <taxon>Spermatophyta</taxon>
        <taxon>Magnoliopsida</taxon>
        <taxon>Liliopsida</taxon>
        <taxon>Poales</taxon>
        <taxon>Bromeliaceae</taxon>
        <taxon>Bromelioideae</taxon>
        <taxon>Ananas</taxon>
    </lineage>
</organism>
<evidence type="ECO:0000313" key="3">
    <source>
        <dbReference type="EMBL" id="CAD1831024.1"/>
    </source>
</evidence>
<feature type="compositionally biased region" description="Basic residues" evidence="1">
    <location>
        <begin position="250"/>
        <end position="259"/>
    </location>
</feature>
<dbReference type="Pfam" id="PF11926">
    <property type="entry name" value="DUF3444"/>
    <property type="match status" value="1"/>
</dbReference>
<evidence type="ECO:0000259" key="2">
    <source>
        <dbReference type="Pfam" id="PF11926"/>
    </source>
</evidence>
<name>A0A6V7PJN4_ANACO</name>
<dbReference type="PANTHER" id="PTHR44137:SF24">
    <property type="entry name" value="DNAJ HEAT SHOCK N-TERMINAL DOMAIN-CONTAINING PROTEIN"/>
    <property type="match status" value="1"/>
</dbReference>
<dbReference type="InterPro" id="IPR024593">
    <property type="entry name" value="DUF3444"/>
</dbReference>
<dbReference type="InterPro" id="IPR001623">
    <property type="entry name" value="DnaJ_domain"/>
</dbReference>